<accession>A0A9E8SCL5</accession>
<evidence type="ECO:0000259" key="2">
    <source>
        <dbReference type="Pfam" id="PF18942"/>
    </source>
</evidence>
<dbReference type="AlphaFoldDB" id="A0A9E8SCL5"/>
<dbReference type="Proteomes" id="UP001164705">
    <property type="component" value="Chromosome"/>
</dbReference>
<dbReference type="EMBL" id="CP113088">
    <property type="protein sequence ID" value="WAC00827.1"/>
    <property type="molecule type" value="Genomic_DNA"/>
</dbReference>
<dbReference type="PROSITE" id="PS51257">
    <property type="entry name" value="PROKAR_LIPOPROTEIN"/>
    <property type="match status" value="1"/>
</dbReference>
<keyword evidence="1" id="KW-0732">Signal</keyword>
<feature type="signal peptide" evidence="1">
    <location>
        <begin position="1"/>
        <end position="23"/>
    </location>
</feature>
<evidence type="ECO:0000256" key="1">
    <source>
        <dbReference type="SAM" id="SignalP"/>
    </source>
</evidence>
<proteinExistence type="predicted"/>
<dbReference type="RefSeq" id="WP_267675375.1">
    <property type="nucleotide sequence ID" value="NZ_CP113088.1"/>
</dbReference>
<dbReference type="KEGG" id="lnu:N7U66_11130"/>
<protein>
    <submittedName>
        <fullName evidence="3">DUF5689 domain-containing protein</fullName>
    </submittedName>
</protein>
<reference evidence="3" key="1">
    <citation type="submission" date="2022-11" db="EMBL/GenBank/DDBJ databases">
        <title>Lacinutrix neustonica HL-RS19T sp. nov., isolated from the surface microlayer sample of brackish Lake Shihwa.</title>
        <authorList>
            <person name="Choi J.Y."/>
            <person name="Hwang C.Y."/>
        </authorList>
    </citation>
    <scope>NUCLEOTIDE SEQUENCE</scope>
    <source>
        <strain evidence="3">HL-RS19</strain>
    </source>
</reference>
<dbReference type="Pfam" id="PF18942">
    <property type="entry name" value="DUF5689"/>
    <property type="match status" value="1"/>
</dbReference>
<feature type="chain" id="PRO_5038978738" evidence="1">
    <location>
        <begin position="24"/>
        <end position="101"/>
    </location>
</feature>
<name>A0A9E8SCL5_9FLAO</name>
<gene>
    <name evidence="3" type="ORF">N7U66_11130</name>
</gene>
<keyword evidence="4" id="KW-1185">Reference proteome</keyword>
<evidence type="ECO:0000313" key="4">
    <source>
        <dbReference type="Proteomes" id="UP001164705"/>
    </source>
</evidence>
<evidence type="ECO:0000313" key="3">
    <source>
        <dbReference type="EMBL" id="WAC00827.1"/>
    </source>
</evidence>
<feature type="domain" description="DUF5689" evidence="2">
    <location>
        <begin position="73"/>
        <end position="100"/>
    </location>
</feature>
<sequence length="101" mass="10812">MKKFNLNKLAGLLVALVVLTGCVEDDNFEIPTGISGITEYPNEADFNPLSAVLGNYNSGNGDAITYEEAGVGVSEKYTEGYVVSSDEGGNFFKQIVIQDKP</sequence>
<organism evidence="3 4">
    <name type="scientific">Lacinutrix neustonica</name>
    <dbReference type="NCBI Taxonomy" id="2980107"/>
    <lineage>
        <taxon>Bacteria</taxon>
        <taxon>Pseudomonadati</taxon>
        <taxon>Bacteroidota</taxon>
        <taxon>Flavobacteriia</taxon>
        <taxon>Flavobacteriales</taxon>
        <taxon>Flavobacteriaceae</taxon>
        <taxon>Lacinutrix</taxon>
    </lineage>
</organism>
<dbReference type="InterPro" id="IPR043744">
    <property type="entry name" value="DUF5689"/>
</dbReference>